<dbReference type="Pfam" id="PF16234">
    <property type="entry name" value="DUF4892"/>
    <property type="match status" value="1"/>
</dbReference>
<dbReference type="OrthoDB" id="5741786at2"/>
<keyword evidence="3" id="KW-1185">Reference proteome</keyword>
<organism evidence="2 3">
    <name type="scientific">Halopseudomonas pachastrellae</name>
    <dbReference type="NCBI Taxonomy" id="254161"/>
    <lineage>
        <taxon>Bacteria</taxon>
        <taxon>Pseudomonadati</taxon>
        <taxon>Pseudomonadota</taxon>
        <taxon>Gammaproteobacteria</taxon>
        <taxon>Pseudomonadales</taxon>
        <taxon>Pseudomonadaceae</taxon>
        <taxon>Halopseudomonas</taxon>
    </lineage>
</organism>
<dbReference type="EMBL" id="MUBC01000020">
    <property type="protein sequence ID" value="ONM43870.1"/>
    <property type="molecule type" value="Genomic_DNA"/>
</dbReference>
<sequence>MGSITRSAPLLLAGLLFAGVLQAEDAVSTLVVEPFTHSRLVDQRLQTQGDQPVVIGSIRRINNQLRAEREVRASGDLASVSWEILDGYEPEVAFSHLLGQLLEQPHTLLYACDGRECGSSSLWANQVLHNSRLYGPDEDQRYLALRLDAEPQRFITLYSITRGNRRSYLNMTQLTPDQPVQQALYPTPSTLLKVLRSENNLALPSLQDPRLREDWTRLLVRMMRLDSLLRLQLDGGDAPQLANDMKAAGVAASRMQLGEPVPAEGAVLQRIR</sequence>
<keyword evidence="1" id="KW-0732">Signal</keyword>
<dbReference type="InterPro" id="IPR032608">
    <property type="entry name" value="DUF4892"/>
</dbReference>
<dbReference type="Proteomes" id="UP000242847">
    <property type="component" value="Unassembled WGS sequence"/>
</dbReference>
<gene>
    <name evidence="2" type="ORF">BXT89_10405</name>
</gene>
<feature type="signal peptide" evidence="1">
    <location>
        <begin position="1"/>
        <end position="23"/>
    </location>
</feature>
<evidence type="ECO:0008006" key="4">
    <source>
        <dbReference type="Google" id="ProtNLM"/>
    </source>
</evidence>
<protein>
    <recommendedName>
        <fullName evidence="4">DUF4892 domain-containing protein</fullName>
    </recommendedName>
</protein>
<name>A0A1S8DGZ6_9GAMM</name>
<reference evidence="2 3" key="1">
    <citation type="submission" date="2017-01" db="EMBL/GenBank/DDBJ databases">
        <title>Draft genome sequence of Pseudomonas pachastrellae type strain CCUG 46540T from a deep sea.</title>
        <authorList>
            <person name="Gomila M."/>
            <person name="Mulet M."/>
            <person name="Lalucat J."/>
            <person name="Garcia-Valdes E."/>
        </authorList>
    </citation>
    <scope>NUCLEOTIDE SEQUENCE [LARGE SCALE GENOMIC DNA]</scope>
    <source>
        <strain evidence="2 3">CCUG 46540</strain>
    </source>
</reference>
<dbReference type="AlphaFoldDB" id="A0A1S8DGZ6"/>
<dbReference type="STRING" id="254161.SAMN05216256_11598"/>
<feature type="chain" id="PRO_5010528592" description="DUF4892 domain-containing protein" evidence="1">
    <location>
        <begin position="24"/>
        <end position="272"/>
    </location>
</feature>
<evidence type="ECO:0000313" key="2">
    <source>
        <dbReference type="EMBL" id="ONM43870.1"/>
    </source>
</evidence>
<evidence type="ECO:0000313" key="3">
    <source>
        <dbReference type="Proteomes" id="UP000242847"/>
    </source>
</evidence>
<evidence type="ECO:0000256" key="1">
    <source>
        <dbReference type="SAM" id="SignalP"/>
    </source>
</evidence>
<proteinExistence type="predicted"/>
<comment type="caution">
    <text evidence="2">The sequence shown here is derived from an EMBL/GenBank/DDBJ whole genome shotgun (WGS) entry which is preliminary data.</text>
</comment>
<dbReference type="RefSeq" id="WP_083727397.1">
    <property type="nucleotide sequence ID" value="NZ_FOUD01000015.1"/>
</dbReference>
<accession>A0A1S8DGZ6</accession>